<evidence type="ECO:0000256" key="2">
    <source>
        <dbReference type="SAM" id="MobiDB-lite"/>
    </source>
</evidence>
<dbReference type="GO" id="GO:0016706">
    <property type="term" value="F:2-oxoglutarate-dependent dioxygenase activity"/>
    <property type="evidence" value="ECO:0007669"/>
    <property type="project" value="UniProtKB-ARBA"/>
</dbReference>
<evidence type="ECO:0000256" key="1">
    <source>
        <dbReference type="ARBA" id="ARBA00001954"/>
    </source>
</evidence>
<gene>
    <name evidence="3" type="ORF">EDC38_0361</name>
</gene>
<organism evidence="3 4">
    <name type="scientific">Marinimicrobium koreense</name>
    <dbReference type="NCBI Taxonomy" id="306545"/>
    <lineage>
        <taxon>Bacteria</taxon>
        <taxon>Pseudomonadati</taxon>
        <taxon>Pseudomonadota</taxon>
        <taxon>Gammaproteobacteria</taxon>
        <taxon>Cellvibrionales</taxon>
        <taxon>Cellvibrionaceae</taxon>
        <taxon>Marinimicrobium</taxon>
    </lineage>
</organism>
<sequence>MLKRYDPYPSRTGDAEQIIPRTDPVIYGAGHSDRPQGLSREQLAHYEQKGFLTLPGLMDDRLDTIRAEADTLKTTMAGREELYTEPDSGELRTIFKPHAYSETIARIARDPRILEPVKQILGSDVYLTQSRINRKPAFKGRSFAWHSDFETWHVEDGMRHMRAVTAWIMLTDNHEYNGPLYVIPGSHKHYVSCAGTTEEKNYRKSLKKQVAGVPGKESLETLLKDHTIEGVYGKAGTLVLHECNILHGSPDNISGDPRALLMFVYNSVENELEQPFSGQAPRPHYLADREPKVL</sequence>
<dbReference type="EMBL" id="RJUK01000001">
    <property type="protein sequence ID" value="ROQ19773.1"/>
    <property type="molecule type" value="Genomic_DNA"/>
</dbReference>
<name>A0A3N1NUE1_9GAMM</name>
<dbReference type="GO" id="GO:0005506">
    <property type="term" value="F:iron ion binding"/>
    <property type="evidence" value="ECO:0007669"/>
    <property type="project" value="UniProtKB-ARBA"/>
</dbReference>
<dbReference type="InterPro" id="IPR008775">
    <property type="entry name" value="Phytyl_CoA_dOase-like"/>
</dbReference>
<dbReference type="AlphaFoldDB" id="A0A3N1NUE1"/>
<dbReference type="Pfam" id="PF05721">
    <property type="entry name" value="PhyH"/>
    <property type="match status" value="1"/>
</dbReference>
<feature type="region of interest" description="Disordered" evidence="2">
    <location>
        <begin position="275"/>
        <end position="294"/>
    </location>
</feature>
<dbReference type="Gene3D" id="2.60.120.620">
    <property type="entry name" value="q2cbj1_9rhob like domain"/>
    <property type="match status" value="1"/>
</dbReference>
<protein>
    <submittedName>
        <fullName evidence="3">Ectoine hydroxylase</fullName>
    </submittedName>
</protein>
<feature type="compositionally biased region" description="Basic and acidic residues" evidence="2">
    <location>
        <begin position="285"/>
        <end position="294"/>
    </location>
</feature>
<evidence type="ECO:0000313" key="4">
    <source>
        <dbReference type="Proteomes" id="UP000273643"/>
    </source>
</evidence>
<comment type="cofactor">
    <cofactor evidence="1">
        <name>Fe(2+)</name>
        <dbReference type="ChEBI" id="CHEBI:29033"/>
    </cofactor>
</comment>
<dbReference type="PANTHER" id="PTHR20883">
    <property type="entry name" value="PHYTANOYL-COA DIOXYGENASE DOMAIN CONTAINING 1"/>
    <property type="match status" value="1"/>
</dbReference>
<reference evidence="3 4" key="1">
    <citation type="submission" date="2018-11" db="EMBL/GenBank/DDBJ databases">
        <title>Genomic Encyclopedia of Type Strains, Phase IV (KMG-IV): sequencing the most valuable type-strain genomes for metagenomic binning, comparative biology and taxonomic classification.</title>
        <authorList>
            <person name="Goeker M."/>
        </authorList>
    </citation>
    <scope>NUCLEOTIDE SEQUENCE [LARGE SCALE GENOMIC DNA]</scope>
    <source>
        <strain evidence="3 4">DSM 16974</strain>
    </source>
</reference>
<comment type="caution">
    <text evidence="3">The sequence shown here is derived from an EMBL/GenBank/DDBJ whole genome shotgun (WGS) entry which is preliminary data.</text>
</comment>
<proteinExistence type="predicted"/>
<dbReference type="SUPFAM" id="SSF51197">
    <property type="entry name" value="Clavaminate synthase-like"/>
    <property type="match status" value="1"/>
</dbReference>
<dbReference type="Proteomes" id="UP000273643">
    <property type="component" value="Unassembled WGS sequence"/>
</dbReference>
<accession>A0A3N1NUE1</accession>
<keyword evidence="4" id="KW-1185">Reference proteome</keyword>
<dbReference type="PANTHER" id="PTHR20883:SF48">
    <property type="entry name" value="ECTOINE DIOXYGENASE"/>
    <property type="match status" value="1"/>
</dbReference>
<evidence type="ECO:0000313" key="3">
    <source>
        <dbReference type="EMBL" id="ROQ19773.1"/>
    </source>
</evidence>